<feature type="compositionally biased region" description="Basic and acidic residues" evidence="1">
    <location>
        <begin position="16"/>
        <end position="25"/>
    </location>
</feature>
<organism evidence="2 3">
    <name type="scientific">Cirrhinus mrigala</name>
    <name type="common">Mrigala</name>
    <dbReference type="NCBI Taxonomy" id="683832"/>
    <lineage>
        <taxon>Eukaryota</taxon>
        <taxon>Metazoa</taxon>
        <taxon>Chordata</taxon>
        <taxon>Craniata</taxon>
        <taxon>Vertebrata</taxon>
        <taxon>Euteleostomi</taxon>
        <taxon>Actinopterygii</taxon>
        <taxon>Neopterygii</taxon>
        <taxon>Teleostei</taxon>
        <taxon>Ostariophysi</taxon>
        <taxon>Cypriniformes</taxon>
        <taxon>Cyprinidae</taxon>
        <taxon>Labeoninae</taxon>
        <taxon>Labeonini</taxon>
        <taxon>Cirrhinus</taxon>
    </lineage>
</organism>
<accession>A0ABD0P2Z5</accession>
<reference evidence="2 3" key="1">
    <citation type="submission" date="2024-05" db="EMBL/GenBank/DDBJ databases">
        <title>Genome sequencing and assembly of Indian major carp, Cirrhinus mrigala (Hamilton, 1822).</title>
        <authorList>
            <person name="Mohindra V."/>
            <person name="Chowdhury L.M."/>
            <person name="Lal K."/>
            <person name="Jena J.K."/>
        </authorList>
    </citation>
    <scope>NUCLEOTIDE SEQUENCE [LARGE SCALE GENOMIC DNA]</scope>
    <source>
        <strain evidence="2">CM1030</strain>
        <tissue evidence="2">Blood</tissue>
    </source>
</reference>
<proteinExistence type="predicted"/>
<evidence type="ECO:0000313" key="2">
    <source>
        <dbReference type="EMBL" id="KAL0168449.1"/>
    </source>
</evidence>
<protein>
    <submittedName>
        <fullName evidence="2">Uncharacterized protein</fullName>
    </submittedName>
</protein>
<evidence type="ECO:0000256" key="1">
    <source>
        <dbReference type="SAM" id="MobiDB-lite"/>
    </source>
</evidence>
<feature type="region of interest" description="Disordered" evidence="1">
    <location>
        <begin position="1"/>
        <end position="31"/>
    </location>
</feature>
<comment type="caution">
    <text evidence="2">The sequence shown here is derived from an EMBL/GenBank/DDBJ whole genome shotgun (WGS) entry which is preliminary data.</text>
</comment>
<feature type="non-terminal residue" evidence="2">
    <location>
        <position position="1"/>
    </location>
</feature>
<dbReference type="Proteomes" id="UP001529510">
    <property type="component" value="Unassembled WGS sequence"/>
</dbReference>
<dbReference type="EMBL" id="JAMKFB020000018">
    <property type="protein sequence ID" value="KAL0168449.1"/>
    <property type="molecule type" value="Genomic_DNA"/>
</dbReference>
<gene>
    <name evidence="2" type="ORF">M9458_036671</name>
</gene>
<keyword evidence="3" id="KW-1185">Reference proteome</keyword>
<dbReference type="AlphaFoldDB" id="A0ABD0P2Z5"/>
<feature type="non-terminal residue" evidence="2">
    <location>
        <position position="78"/>
    </location>
</feature>
<name>A0ABD0P2Z5_CIRMR</name>
<evidence type="ECO:0000313" key="3">
    <source>
        <dbReference type="Proteomes" id="UP001529510"/>
    </source>
</evidence>
<sequence>YFDGDDPPELQNIKVPKIEPKAEKQENEDELGASVKEELNDTDLEYLFQDVVRIPSLDEELKKDQQKKKDNARYLDML</sequence>